<reference evidence="7" key="1">
    <citation type="submission" date="2019-12" db="EMBL/GenBank/DDBJ databases">
        <authorList>
            <person name="Cremers G."/>
        </authorList>
    </citation>
    <scope>NUCLEOTIDE SEQUENCE</scope>
    <source>
        <strain evidence="7">Vvax</strain>
    </source>
</reference>
<dbReference type="SMART" id="SM00382">
    <property type="entry name" value="AAA"/>
    <property type="match status" value="1"/>
</dbReference>
<dbReference type="InterPro" id="IPR003593">
    <property type="entry name" value="AAA+_ATPase"/>
</dbReference>
<dbReference type="InterPro" id="IPR009057">
    <property type="entry name" value="Homeodomain-like_sf"/>
</dbReference>
<evidence type="ECO:0000256" key="2">
    <source>
        <dbReference type="ARBA" id="ARBA00022840"/>
    </source>
</evidence>
<organism evidence="7">
    <name type="scientific">Variovorax paradoxus</name>
    <dbReference type="NCBI Taxonomy" id="34073"/>
    <lineage>
        <taxon>Bacteria</taxon>
        <taxon>Pseudomonadati</taxon>
        <taxon>Pseudomonadota</taxon>
        <taxon>Betaproteobacteria</taxon>
        <taxon>Burkholderiales</taxon>
        <taxon>Comamonadaceae</taxon>
        <taxon>Variovorax</taxon>
    </lineage>
</organism>
<protein>
    <submittedName>
        <fullName evidence="7">Transcriptional regulatory protein QseF</fullName>
    </submittedName>
</protein>
<dbReference type="PRINTS" id="PR01590">
    <property type="entry name" value="HTHFIS"/>
</dbReference>
<dbReference type="CDD" id="cd00009">
    <property type="entry name" value="AAA"/>
    <property type="match status" value="1"/>
</dbReference>
<dbReference type="Gene3D" id="1.10.8.60">
    <property type="match status" value="1"/>
</dbReference>
<sequence>MFQACFLSPLPSELHTGHGVDVSGQPLVGASPRFVGMLGQLRRVAASDAPVLVEGETGCGKELAARAVHAWGQRSKGPFVPVNCGALPDHLLEAELFGHERGAFTDAKAARRGLVAEANGGTLFLDEVDALSAKAQVVLLRFAQDQRYRPLGSARELRTDVRLVTATNQPLDMAVEGGRFRADLMYRLKILHVRLPALRERPGDAELLARHFLEAFCAKYGLPGRRFDAATLEWLSGQPWPGNVRELENWVHRELLMADGNTVGHAGPHAMPARGDDPMRWHTSGPANFQDAKAEAVRMFERDYVVNVLRQSGGNVTQAARIAGKERRAFGKLLKKYGIDRRGVTVAN</sequence>
<evidence type="ECO:0000256" key="4">
    <source>
        <dbReference type="ARBA" id="ARBA00023125"/>
    </source>
</evidence>
<keyword evidence="5" id="KW-0804">Transcription</keyword>
<dbReference type="GO" id="GO:0005524">
    <property type="term" value="F:ATP binding"/>
    <property type="evidence" value="ECO:0007669"/>
    <property type="project" value="UniProtKB-KW"/>
</dbReference>
<gene>
    <name evidence="7" type="primary">qseF_2</name>
    <name evidence="7" type="ORF">VVAX_01830</name>
</gene>
<proteinExistence type="predicted"/>
<evidence type="ECO:0000313" key="7">
    <source>
        <dbReference type="EMBL" id="CAA2102587.1"/>
    </source>
</evidence>
<dbReference type="GO" id="GO:0006355">
    <property type="term" value="P:regulation of DNA-templated transcription"/>
    <property type="evidence" value="ECO:0007669"/>
    <property type="project" value="InterPro"/>
</dbReference>
<dbReference type="EMBL" id="LR743507">
    <property type="protein sequence ID" value="CAA2102587.1"/>
    <property type="molecule type" value="Genomic_DNA"/>
</dbReference>
<dbReference type="InterPro" id="IPR002078">
    <property type="entry name" value="Sigma_54_int"/>
</dbReference>
<dbReference type="Pfam" id="PF25601">
    <property type="entry name" value="AAA_lid_14"/>
    <property type="match status" value="1"/>
</dbReference>
<dbReference type="Pfam" id="PF00158">
    <property type="entry name" value="Sigma54_activat"/>
    <property type="match status" value="1"/>
</dbReference>
<dbReference type="InterPro" id="IPR027417">
    <property type="entry name" value="P-loop_NTPase"/>
</dbReference>
<dbReference type="GO" id="GO:0043565">
    <property type="term" value="F:sequence-specific DNA binding"/>
    <property type="evidence" value="ECO:0007669"/>
    <property type="project" value="InterPro"/>
</dbReference>
<evidence type="ECO:0000256" key="1">
    <source>
        <dbReference type="ARBA" id="ARBA00022741"/>
    </source>
</evidence>
<dbReference type="PROSITE" id="PS00676">
    <property type="entry name" value="SIGMA54_INTERACT_2"/>
    <property type="match status" value="1"/>
</dbReference>
<name>A0A679J8W5_VARPD</name>
<dbReference type="InterPro" id="IPR025944">
    <property type="entry name" value="Sigma_54_int_dom_CS"/>
</dbReference>
<accession>A0A679J8W5</accession>
<dbReference type="InterPro" id="IPR002197">
    <property type="entry name" value="HTH_Fis"/>
</dbReference>
<dbReference type="AlphaFoldDB" id="A0A679J8W5"/>
<dbReference type="InterPro" id="IPR058031">
    <property type="entry name" value="AAA_lid_NorR"/>
</dbReference>
<keyword evidence="3" id="KW-0805">Transcription regulation</keyword>
<feature type="domain" description="Sigma-54 factor interaction" evidence="6">
    <location>
        <begin position="27"/>
        <end position="256"/>
    </location>
</feature>
<dbReference type="FunFam" id="3.40.50.300:FF:000006">
    <property type="entry name" value="DNA-binding transcriptional regulator NtrC"/>
    <property type="match status" value="1"/>
</dbReference>
<dbReference type="SUPFAM" id="SSF46689">
    <property type="entry name" value="Homeodomain-like"/>
    <property type="match status" value="1"/>
</dbReference>
<dbReference type="Gene3D" id="3.40.50.300">
    <property type="entry name" value="P-loop containing nucleotide triphosphate hydrolases"/>
    <property type="match status" value="1"/>
</dbReference>
<keyword evidence="4" id="KW-0238">DNA-binding</keyword>
<keyword evidence="1" id="KW-0547">Nucleotide-binding</keyword>
<evidence type="ECO:0000256" key="3">
    <source>
        <dbReference type="ARBA" id="ARBA00023015"/>
    </source>
</evidence>
<dbReference type="SUPFAM" id="SSF52540">
    <property type="entry name" value="P-loop containing nucleoside triphosphate hydrolases"/>
    <property type="match status" value="1"/>
</dbReference>
<dbReference type="PANTHER" id="PTHR32071">
    <property type="entry name" value="TRANSCRIPTIONAL REGULATORY PROTEIN"/>
    <property type="match status" value="1"/>
</dbReference>
<dbReference type="InterPro" id="IPR025943">
    <property type="entry name" value="Sigma_54_int_dom_ATP-bd_2"/>
</dbReference>
<dbReference type="Gene3D" id="1.10.10.60">
    <property type="entry name" value="Homeodomain-like"/>
    <property type="match status" value="1"/>
</dbReference>
<evidence type="ECO:0000256" key="5">
    <source>
        <dbReference type="ARBA" id="ARBA00023163"/>
    </source>
</evidence>
<keyword evidence="2" id="KW-0067">ATP-binding</keyword>
<dbReference type="PROSITE" id="PS50045">
    <property type="entry name" value="SIGMA54_INTERACT_4"/>
    <property type="match status" value="1"/>
</dbReference>
<dbReference type="Pfam" id="PF02954">
    <property type="entry name" value="HTH_8"/>
    <property type="match status" value="1"/>
</dbReference>
<evidence type="ECO:0000259" key="6">
    <source>
        <dbReference type="PROSITE" id="PS50045"/>
    </source>
</evidence>
<dbReference type="PROSITE" id="PS00688">
    <property type="entry name" value="SIGMA54_INTERACT_3"/>
    <property type="match status" value="1"/>
</dbReference>